<keyword evidence="13" id="KW-1185">Reference proteome</keyword>
<dbReference type="SUPFAM" id="SSF56935">
    <property type="entry name" value="Porins"/>
    <property type="match status" value="1"/>
</dbReference>
<comment type="caution">
    <text evidence="12">The sequence shown here is derived from an EMBL/GenBank/DDBJ whole genome shotgun (WGS) entry which is preliminary data.</text>
</comment>
<dbReference type="InterPro" id="IPR000531">
    <property type="entry name" value="Beta-barrel_TonB"/>
</dbReference>
<dbReference type="Pfam" id="PF00593">
    <property type="entry name" value="TonB_dep_Rec_b-barrel"/>
    <property type="match status" value="1"/>
</dbReference>
<dbReference type="PANTHER" id="PTHR30442:SF0">
    <property type="entry name" value="FE(3+) DICITRATE TRANSPORT PROTEIN FECA"/>
    <property type="match status" value="1"/>
</dbReference>
<keyword evidence="5 9" id="KW-0798">TonB box</keyword>
<feature type="domain" description="TonB-dependent receptor plug" evidence="11">
    <location>
        <begin position="46"/>
        <end position="154"/>
    </location>
</feature>
<keyword evidence="6 8" id="KW-0472">Membrane</keyword>
<feature type="domain" description="TonB-dependent receptor-like beta-barrel" evidence="10">
    <location>
        <begin position="367"/>
        <end position="707"/>
    </location>
</feature>
<dbReference type="PANTHER" id="PTHR30442">
    <property type="entry name" value="IRON III DICITRATE TRANSPORT PROTEIN FECA"/>
    <property type="match status" value="1"/>
</dbReference>
<dbReference type="PROSITE" id="PS52016">
    <property type="entry name" value="TONB_DEPENDENT_REC_3"/>
    <property type="match status" value="1"/>
</dbReference>
<dbReference type="InterPro" id="IPR012910">
    <property type="entry name" value="Plug_dom"/>
</dbReference>
<evidence type="ECO:0000256" key="9">
    <source>
        <dbReference type="RuleBase" id="RU003357"/>
    </source>
</evidence>
<comment type="similarity">
    <text evidence="8 9">Belongs to the TonB-dependent receptor family.</text>
</comment>
<dbReference type="Pfam" id="PF07715">
    <property type="entry name" value="Plug"/>
    <property type="match status" value="1"/>
</dbReference>
<dbReference type="GO" id="GO:0033214">
    <property type="term" value="P:siderophore-iron import into cell"/>
    <property type="evidence" value="ECO:0007669"/>
    <property type="project" value="TreeGrafter"/>
</dbReference>
<evidence type="ECO:0000313" key="13">
    <source>
        <dbReference type="Proteomes" id="UP000317839"/>
    </source>
</evidence>
<keyword evidence="2 8" id="KW-0813">Transport</keyword>
<gene>
    <name evidence="12" type="ORF">FLL45_09765</name>
</gene>
<dbReference type="Proteomes" id="UP000317839">
    <property type="component" value="Unassembled WGS sequence"/>
</dbReference>
<evidence type="ECO:0000256" key="6">
    <source>
        <dbReference type="ARBA" id="ARBA00023136"/>
    </source>
</evidence>
<accession>A0A545TEI7</accession>
<evidence type="ECO:0000256" key="8">
    <source>
        <dbReference type="PROSITE-ProRule" id="PRU01360"/>
    </source>
</evidence>
<evidence type="ECO:0000256" key="5">
    <source>
        <dbReference type="ARBA" id="ARBA00023077"/>
    </source>
</evidence>
<evidence type="ECO:0000259" key="11">
    <source>
        <dbReference type="Pfam" id="PF07715"/>
    </source>
</evidence>
<dbReference type="InterPro" id="IPR037066">
    <property type="entry name" value="Plug_dom_sf"/>
</dbReference>
<organism evidence="12 13">
    <name type="scientific">Aliikangiella marina</name>
    <dbReference type="NCBI Taxonomy" id="1712262"/>
    <lineage>
        <taxon>Bacteria</taxon>
        <taxon>Pseudomonadati</taxon>
        <taxon>Pseudomonadota</taxon>
        <taxon>Gammaproteobacteria</taxon>
        <taxon>Oceanospirillales</taxon>
        <taxon>Pleioneaceae</taxon>
        <taxon>Aliikangiella</taxon>
    </lineage>
</organism>
<evidence type="ECO:0000256" key="2">
    <source>
        <dbReference type="ARBA" id="ARBA00022448"/>
    </source>
</evidence>
<evidence type="ECO:0000313" key="12">
    <source>
        <dbReference type="EMBL" id="TQV75634.1"/>
    </source>
</evidence>
<evidence type="ECO:0000256" key="1">
    <source>
        <dbReference type="ARBA" id="ARBA00004571"/>
    </source>
</evidence>
<evidence type="ECO:0000256" key="7">
    <source>
        <dbReference type="ARBA" id="ARBA00023237"/>
    </source>
</evidence>
<keyword evidence="4 8" id="KW-0812">Transmembrane</keyword>
<dbReference type="GO" id="GO:0009279">
    <property type="term" value="C:cell outer membrane"/>
    <property type="evidence" value="ECO:0007669"/>
    <property type="project" value="UniProtKB-SubCell"/>
</dbReference>
<name>A0A545TEI7_9GAMM</name>
<comment type="subcellular location">
    <subcellularLocation>
        <location evidence="1 8">Cell outer membrane</location>
        <topology evidence="1 8">Multi-pass membrane protein</topology>
    </subcellularLocation>
</comment>
<keyword evidence="12" id="KW-0675">Receptor</keyword>
<evidence type="ECO:0000259" key="10">
    <source>
        <dbReference type="Pfam" id="PF00593"/>
    </source>
</evidence>
<evidence type="ECO:0000256" key="4">
    <source>
        <dbReference type="ARBA" id="ARBA00022692"/>
    </source>
</evidence>
<protein>
    <submittedName>
        <fullName evidence="12">TonB-dependent receptor</fullName>
    </submittedName>
</protein>
<dbReference type="InterPro" id="IPR036942">
    <property type="entry name" value="Beta-barrel_TonB_sf"/>
</dbReference>
<dbReference type="Gene3D" id="2.170.130.10">
    <property type="entry name" value="TonB-dependent receptor, plug domain"/>
    <property type="match status" value="1"/>
</dbReference>
<dbReference type="OrthoDB" id="9760494at2"/>
<dbReference type="EMBL" id="VIKR01000002">
    <property type="protein sequence ID" value="TQV75634.1"/>
    <property type="molecule type" value="Genomic_DNA"/>
</dbReference>
<keyword evidence="7 8" id="KW-0998">Cell outer membrane</keyword>
<sequence length="737" mass="83212">MSALSVGLSVAVNLSAQESQTPNTDDDKGDYENRLLIVGQNNTLNTEAGSATIIDEVQLEKYEFDDIHRILAQVPGVNIRQEDGYGLRPNIGFRGVTPERSKKINILEDGILIGPAPYSAPAAYYFPMVSRMTSVEVYKGPSAILYGPNTVAGTLNMLTRQVSQDNEGMVDVSYGSDAYSKFHGYAIHNFDNLGVLIEGINLQSDGFKTLDSGGDTGFDKKDITTKFRYDLKGEQFDQVFELKLGYADELSNETYLGLTDEDFALSPFRRYAASQLGEMDWQHEQVQFNHFLQGENFDITTRAYRNDFERAWRKLNNFRPSNNPATQRSLQDILSAPSEGINAIYYQVLTGQKDSEGLFEQLLIGVNDRTFYSQGVQTDLNLKFEWGDITHNIKTGIRYHEDEIERFHTEDNFNMVSGILVATGAETAITTANTERSKVWSIYLKDTLELDQWELTFGFRSEIIDSYYQNNLVGFENDWLKKSTTIVLPGVSAFYSIDDMSGVFAGLHRGFIPTSPKQSPEIEIEDSTNLELGYRYFNQANRIELVGFYSDFDNLKESCTASTSSSCFSIIDQEFNAGNAEVFGLEASWADRFSLSNDIDVPWMLTYSYTSAEFQETFDSDFELWGDVSAGDSVPYLPEHQLTLDIGLEASQWRTNLMISYVDEMNEAAGDNVALSGVMTDAYWNLDLSAAYDFMDYGTVYLKAENVLDEVNIISRRPFGARPSKPQQFYLGYKYRW</sequence>
<reference evidence="12 13" key="1">
    <citation type="submission" date="2019-06" db="EMBL/GenBank/DDBJ databases">
        <title>Draft genome of Aliikangiella marina GYP-15.</title>
        <authorList>
            <person name="Wang G."/>
        </authorList>
    </citation>
    <scope>NUCLEOTIDE SEQUENCE [LARGE SCALE GENOMIC DNA]</scope>
    <source>
        <strain evidence="12 13">GYP-15</strain>
    </source>
</reference>
<dbReference type="AlphaFoldDB" id="A0A545TEI7"/>
<proteinExistence type="inferred from homology"/>
<keyword evidence="3 8" id="KW-1134">Transmembrane beta strand</keyword>
<dbReference type="Gene3D" id="2.40.170.20">
    <property type="entry name" value="TonB-dependent receptor, beta-barrel domain"/>
    <property type="match status" value="1"/>
</dbReference>
<evidence type="ECO:0000256" key="3">
    <source>
        <dbReference type="ARBA" id="ARBA00022452"/>
    </source>
</evidence>
<dbReference type="InterPro" id="IPR039426">
    <property type="entry name" value="TonB-dep_rcpt-like"/>
</dbReference>